<feature type="compositionally biased region" description="Basic and acidic residues" evidence="1">
    <location>
        <begin position="251"/>
        <end position="278"/>
    </location>
</feature>
<feature type="compositionally biased region" description="Basic and acidic residues" evidence="1">
    <location>
        <begin position="437"/>
        <end position="453"/>
    </location>
</feature>
<feature type="compositionally biased region" description="Basic and acidic residues" evidence="1">
    <location>
        <begin position="340"/>
        <end position="351"/>
    </location>
</feature>
<evidence type="ECO:0000313" key="2">
    <source>
        <dbReference type="EMBL" id="VDO34621.1"/>
    </source>
</evidence>
<feature type="compositionally biased region" description="Low complexity" evidence="1">
    <location>
        <begin position="355"/>
        <end position="368"/>
    </location>
</feature>
<dbReference type="EMBL" id="UZAF01016842">
    <property type="protein sequence ID" value="VDO34621.1"/>
    <property type="molecule type" value="Genomic_DNA"/>
</dbReference>
<feature type="compositionally biased region" description="Basic and acidic residues" evidence="1">
    <location>
        <begin position="377"/>
        <end position="418"/>
    </location>
</feature>
<evidence type="ECO:0000313" key="4">
    <source>
        <dbReference type="WBParaSite" id="HPLM_0000836701-mRNA-1"/>
    </source>
</evidence>
<dbReference type="OrthoDB" id="5845716at2759"/>
<sequence length="1015" mass="117322">MKRGSNRGPKDSPGFRSNNRGRGRPYESRRTNNSQRYPNDVDRSMYFLPRHLQEANPWETVGPDSDADRDVACSDRSPQAYEDRPSDYRNCDRSNDYRNTDRSTGYRNTMYRRNSREEDEYVMNESFRRDDYRDSDRRSGRRYHHERGDSYDTCDNCRFGAWPRCSCARNSPNARGNRDHRGRESAAQWYEKSTKCDCGRPYNMESEDDCCSYRSRDCSSPRRLTREEWRRLEREEYERERHMSDYPPRSGRYDSRRPPFEHRSGRDDYNYDNRENNRRPRFGQRIKSEWRAEDDCPPCDSYSSSDRRYIPDARNRTEYTSNFNGGRENPRYGQNKRRNGNRDNRKFERGGNRGFGSPRSGSGSVRSGEFNQWSQEGAEREHNISNEMEKLNIRDASPSREKKVNIGFRHENERREGKVCTVQKAQARNEGPSAVADDSKNSETESEGEKPRFSAESGCDSSPSKASVVEPPEVGVILAPKKEPASRANKERVRLLTNFWEVNVQSKIVYRYDLAVYLGTPTNEKAVDCLRGERDDSAVVARRKLCLQALHHAMQLYGIISKGEAVIHDGASMMFSSEDLAHALKEHNGVLKLDIPKELRALIRRVDVSTLTIEITPCREAAASFDIADLSAQKNRNWAILDRSWKQFYELLTSQDATIGGQFTQFGAGCLYSPDPCENVGYGFQRLHGARKGIKFIEGRRDQPNGVVAAMILDHRVGLFYRSQSLMTSVREIDDLQNVASFDFSFTYFTNKDRKRMNRKWVEVNEYVKGVRMIYTGTASNPVSFVAAGITDEPIKKLKNILPNNAKTEVSVLAKFADTKVAINPNWPAVKWRVRGREEYFPMELLQVEPNQRVPLEKQAHAKSAKKADKPDVRLQSIYNLLEALNLHDNASRNKFLRAFGVSISYFPKSVEGFRRQAPQITYGGNHPCAVDKAKYNWRESWDTKYVRGGKVDRIIVVHNDRNMQKNVEDPLQRLFKNRGVQCGDMTFVPLDYRKDLEMEKQLEEVSCSVKSKIT</sequence>
<dbReference type="InterPro" id="IPR036085">
    <property type="entry name" value="PAZ_dom_sf"/>
</dbReference>
<dbReference type="OMA" id="NISECRE"/>
<reference evidence="4" key="1">
    <citation type="submission" date="2016-04" db="UniProtKB">
        <authorList>
            <consortium name="WormBaseParasite"/>
        </authorList>
    </citation>
    <scope>IDENTIFICATION</scope>
</reference>
<feature type="compositionally biased region" description="Basic and acidic residues" evidence="1">
    <location>
        <begin position="81"/>
        <end position="101"/>
    </location>
</feature>
<dbReference type="Proteomes" id="UP000268014">
    <property type="component" value="Unassembled WGS sequence"/>
</dbReference>
<proteinExistence type="predicted"/>
<feature type="compositionally biased region" description="Basic and acidic residues" evidence="1">
    <location>
        <begin position="126"/>
        <end position="138"/>
    </location>
</feature>
<dbReference type="Gene3D" id="2.170.260.10">
    <property type="entry name" value="paz domain"/>
    <property type="match status" value="1"/>
</dbReference>
<dbReference type="SUPFAM" id="SSF101690">
    <property type="entry name" value="PAZ domain"/>
    <property type="match status" value="1"/>
</dbReference>
<dbReference type="WBParaSite" id="HPLM_0000836701-mRNA-1">
    <property type="protein sequence ID" value="HPLM_0000836701-mRNA-1"/>
    <property type="gene ID" value="HPLM_0000836701"/>
</dbReference>
<name>A0A0N4WCU7_HAEPC</name>
<feature type="compositionally biased region" description="Basic and acidic residues" evidence="1">
    <location>
        <begin position="305"/>
        <end position="317"/>
    </location>
</feature>
<reference evidence="2 3" key="2">
    <citation type="submission" date="2018-11" db="EMBL/GenBank/DDBJ databases">
        <authorList>
            <consortium name="Pathogen Informatics"/>
        </authorList>
    </citation>
    <scope>NUCLEOTIDE SEQUENCE [LARGE SCALE GENOMIC DNA]</scope>
    <source>
        <strain evidence="2 3">MHpl1</strain>
    </source>
</reference>
<feature type="region of interest" description="Disordered" evidence="1">
    <location>
        <begin position="237"/>
        <end position="468"/>
    </location>
</feature>
<organism evidence="4">
    <name type="scientific">Haemonchus placei</name>
    <name type="common">Barber's pole worm</name>
    <dbReference type="NCBI Taxonomy" id="6290"/>
    <lineage>
        <taxon>Eukaryota</taxon>
        <taxon>Metazoa</taxon>
        <taxon>Ecdysozoa</taxon>
        <taxon>Nematoda</taxon>
        <taxon>Chromadorea</taxon>
        <taxon>Rhabditida</taxon>
        <taxon>Rhabditina</taxon>
        <taxon>Rhabditomorpha</taxon>
        <taxon>Strongyloidea</taxon>
        <taxon>Trichostrongylidae</taxon>
        <taxon>Haemonchus</taxon>
    </lineage>
</organism>
<protein>
    <submittedName>
        <fullName evidence="4">Zinc finger, CCHC-type</fullName>
    </submittedName>
</protein>
<dbReference type="STRING" id="6290.A0A0N4WCU7"/>
<evidence type="ECO:0000256" key="1">
    <source>
        <dbReference type="SAM" id="MobiDB-lite"/>
    </source>
</evidence>
<feature type="region of interest" description="Disordered" evidence="1">
    <location>
        <begin position="1"/>
        <end position="149"/>
    </location>
</feature>
<accession>A0A0N4WCU7</accession>
<dbReference type="AlphaFoldDB" id="A0A0N4WCU7"/>
<keyword evidence="3" id="KW-1185">Reference proteome</keyword>
<evidence type="ECO:0000313" key="3">
    <source>
        <dbReference type="Proteomes" id="UP000268014"/>
    </source>
</evidence>
<gene>
    <name evidence="2" type="ORF">HPLM_LOCUS8359</name>
</gene>